<dbReference type="OrthoDB" id="9775677at2"/>
<dbReference type="GO" id="GO:0046872">
    <property type="term" value="F:metal ion binding"/>
    <property type="evidence" value="ECO:0007669"/>
    <property type="project" value="UniProtKB-KW"/>
</dbReference>
<name>A0A501XBG2_9BACT</name>
<feature type="domain" description="Peptidase M13 N-terminal" evidence="9">
    <location>
        <begin position="8"/>
        <end position="386"/>
    </location>
</feature>
<dbReference type="EMBL" id="VFSS01000002">
    <property type="protein sequence ID" value="TPE57769.1"/>
    <property type="molecule type" value="Genomic_DNA"/>
</dbReference>
<dbReference type="PROSITE" id="PS51885">
    <property type="entry name" value="NEPRILYSIN"/>
    <property type="match status" value="1"/>
</dbReference>
<reference evidence="10 11" key="1">
    <citation type="submission" date="2019-06" db="EMBL/GenBank/DDBJ databases">
        <title>Mycoplasma falconis type strain whole genome sequence.</title>
        <authorList>
            <person name="Spergser J."/>
        </authorList>
    </citation>
    <scope>NUCLEOTIDE SEQUENCE [LARGE SCALE GENOMIC DNA]</scope>
    <source>
        <strain evidence="10 11">ATCC 51372</strain>
    </source>
</reference>
<dbReference type="PRINTS" id="PR00786">
    <property type="entry name" value="NEPRILYSIN"/>
</dbReference>
<organism evidence="10 11">
    <name type="scientific">[Mycoplasma] falconis</name>
    <dbReference type="NCBI Taxonomy" id="92403"/>
    <lineage>
        <taxon>Bacteria</taxon>
        <taxon>Bacillati</taxon>
        <taxon>Mycoplasmatota</taxon>
        <taxon>Mycoplasmoidales</taxon>
        <taxon>Metamycoplasmataceae</taxon>
        <taxon>Metamycoplasma</taxon>
    </lineage>
</organism>
<evidence type="ECO:0000256" key="4">
    <source>
        <dbReference type="ARBA" id="ARBA00022723"/>
    </source>
</evidence>
<feature type="domain" description="Peptidase M13 C-terminal" evidence="8">
    <location>
        <begin position="443"/>
        <end position="633"/>
    </location>
</feature>
<evidence type="ECO:0000256" key="3">
    <source>
        <dbReference type="ARBA" id="ARBA00022670"/>
    </source>
</evidence>
<dbReference type="InterPro" id="IPR008753">
    <property type="entry name" value="Peptidase_M13_N"/>
</dbReference>
<dbReference type="Gene3D" id="1.10.1380.10">
    <property type="entry name" value="Neutral endopeptidase , domain2"/>
    <property type="match status" value="1"/>
</dbReference>
<dbReference type="Gene3D" id="3.40.390.10">
    <property type="entry name" value="Collagenase (Catalytic Domain)"/>
    <property type="match status" value="1"/>
</dbReference>
<dbReference type="RefSeq" id="WP_140781154.1">
    <property type="nucleotide sequence ID" value="NZ_VFSS01000002.1"/>
</dbReference>
<dbReference type="InterPro" id="IPR018497">
    <property type="entry name" value="Peptidase_M13_C"/>
</dbReference>
<keyword evidence="3" id="KW-0645">Protease</keyword>
<dbReference type="PANTHER" id="PTHR11733">
    <property type="entry name" value="ZINC METALLOPROTEASE FAMILY M13 NEPRILYSIN-RELATED"/>
    <property type="match status" value="1"/>
</dbReference>
<dbReference type="Pfam" id="PF05649">
    <property type="entry name" value="Peptidase_M13_N"/>
    <property type="match status" value="1"/>
</dbReference>
<protein>
    <submittedName>
        <fullName evidence="10">M13 family metallopeptidase</fullName>
    </submittedName>
</protein>
<dbReference type="PANTHER" id="PTHR11733:SF167">
    <property type="entry name" value="FI17812P1-RELATED"/>
    <property type="match status" value="1"/>
</dbReference>
<keyword evidence="4" id="KW-0479">Metal-binding</keyword>
<dbReference type="InterPro" id="IPR000718">
    <property type="entry name" value="Peptidase_M13"/>
</dbReference>
<proteinExistence type="inferred from homology"/>
<comment type="similarity">
    <text evidence="2">Belongs to the peptidase M13 family.</text>
</comment>
<keyword evidence="7" id="KW-0482">Metalloprotease</keyword>
<accession>A0A501XBG2</accession>
<dbReference type="GO" id="GO:0005886">
    <property type="term" value="C:plasma membrane"/>
    <property type="evidence" value="ECO:0007669"/>
    <property type="project" value="TreeGrafter"/>
</dbReference>
<evidence type="ECO:0000256" key="7">
    <source>
        <dbReference type="ARBA" id="ARBA00023049"/>
    </source>
</evidence>
<keyword evidence="5" id="KW-0378">Hydrolase</keyword>
<comment type="caution">
    <text evidence="10">The sequence shown here is derived from an EMBL/GenBank/DDBJ whole genome shotgun (WGS) entry which is preliminary data.</text>
</comment>
<evidence type="ECO:0000256" key="1">
    <source>
        <dbReference type="ARBA" id="ARBA00001947"/>
    </source>
</evidence>
<dbReference type="InterPro" id="IPR024079">
    <property type="entry name" value="MetalloPept_cat_dom_sf"/>
</dbReference>
<gene>
    <name evidence="10" type="ORF">FJO69_01040</name>
</gene>
<evidence type="ECO:0000259" key="8">
    <source>
        <dbReference type="Pfam" id="PF01431"/>
    </source>
</evidence>
<evidence type="ECO:0000256" key="6">
    <source>
        <dbReference type="ARBA" id="ARBA00022833"/>
    </source>
</evidence>
<dbReference type="AlphaFoldDB" id="A0A501XBG2"/>
<dbReference type="Pfam" id="PF01431">
    <property type="entry name" value="Peptidase_M13"/>
    <property type="match status" value="1"/>
</dbReference>
<evidence type="ECO:0000313" key="10">
    <source>
        <dbReference type="EMBL" id="TPE57769.1"/>
    </source>
</evidence>
<evidence type="ECO:0000256" key="5">
    <source>
        <dbReference type="ARBA" id="ARBA00022801"/>
    </source>
</evidence>
<sequence length="636" mass="73991">MNKELIKKDFFEAVNGQWLEKTNIPEDKYGIGSFSKIADNLDKLKKNLLEKWSVNTNEIRNEEELLEMVKFYRLAKDWKGKKVAGVKPILPLLEEIEQLQSWEDVENNAQTLAYRRLFLPFDISVDPDFKDSKKQIANFSPAEMILPEKSYYDDETKKKQLLAVYTQMMTGLLTPIYKDEAKVKDLIQKALTFDELVAKYNLTSEEIARYTELYHLLPIEEFNAHSSILNIKKIVDKLVKNDVKEMNAVSVKYLNNIDKIVTKKSFENYKARLILDTVLTYAQYLDNQSRELAGLFRRTLSGVPKPYSKEKYAVSITVDGFFSMPFGFYYGRTYFGEEAKADVLEMVKEMINIYKEKLSVNEWLGKETIKKAITKLNKITPHIGYPSKLNKLYKKFVVKSYDGYNDFFMNALRFTELTQEHKYSKYLKPIEKEDWHMSPAMVNAYFSPSRNEIVFPAAILQDPFYSINRSSSENFGAIGVVMAHEISHAFDNNGAEFDENGNMNNWWTKEDKKMFDEKKAKMIELFDGERTFAGKCNGKLTVSENIADSGGLSCAYEAAKLRPEFKAKKFFTSYAVIWRSKYREKIAKLLLDTDVHAPAKLRVNVQLKNFDPFYEVYGITSKDKMYIQPKKRVKIW</sequence>
<dbReference type="CDD" id="cd08662">
    <property type="entry name" value="M13"/>
    <property type="match status" value="1"/>
</dbReference>
<dbReference type="Proteomes" id="UP000319776">
    <property type="component" value="Unassembled WGS sequence"/>
</dbReference>
<evidence type="ECO:0000313" key="11">
    <source>
        <dbReference type="Proteomes" id="UP000319776"/>
    </source>
</evidence>
<dbReference type="GO" id="GO:0004222">
    <property type="term" value="F:metalloendopeptidase activity"/>
    <property type="evidence" value="ECO:0007669"/>
    <property type="project" value="InterPro"/>
</dbReference>
<dbReference type="GO" id="GO:0016485">
    <property type="term" value="P:protein processing"/>
    <property type="evidence" value="ECO:0007669"/>
    <property type="project" value="TreeGrafter"/>
</dbReference>
<dbReference type="InterPro" id="IPR042089">
    <property type="entry name" value="Peptidase_M13_dom_2"/>
</dbReference>
<keyword evidence="11" id="KW-1185">Reference proteome</keyword>
<dbReference type="SUPFAM" id="SSF55486">
    <property type="entry name" value="Metalloproteases ('zincins'), catalytic domain"/>
    <property type="match status" value="1"/>
</dbReference>
<keyword evidence="6" id="KW-0862">Zinc</keyword>
<evidence type="ECO:0000256" key="2">
    <source>
        <dbReference type="ARBA" id="ARBA00007357"/>
    </source>
</evidence>
<comment type="cofactor">
    <cofactor evidence="1">
        <name>Zn(2+)</name>
        <dbReference type="ChEBI" id="CHEBI:29105"/>
    </cofactor>
</comment>
<evidence type="ECO:0000259" key="9">
    <source>
        <dbReference type="Pfam" id="PF05649"/>
    </source>
</evidence>